<dbReference type="GO" id="GO:0016788">
    <property type="term" value="F:hydrolase activity, acting on ester bonds"/>
    <property type="evidence" value="ECO:0007669"/>
    <property type="project" value="InterPro"/>
</dbReference>
<sequence>MKKIINLPNIKSHFLKIFCVGLFLSGTISFSQNPKNILVLGDSNGALDYGWVNQLKNKLPNDHLFNTSRPGNTIGFDNNGRVELNTLKNLDHYLKTAQDSLGRIDYVIMMLGTNDAKYVFKDRQNEVVSNMKLLITQINNYNFSFKTKPHIIIMSPPPYGSDNTLAKKYQGGLKRVKRITGNFKKIARTCNCDFVNVYEALKNVFNQYTKDGVHLEKEGQNVIANLVLAQLVKEKSENKYASGLMDIYLLIGQSNMAGRAPIESIDQDSINNVYLFTGKNERPWEKTANPVNKYSTVRKAITMQKLGLGYGFAKELSAQYPDKNIGLVVNARGGTSIEEWAPGGKLYSAALHQTKKALKYGVLKGIVWHQGESNASTYKSYMPKLITLIKSFRKDFKNKNLPFIVGQLSSDNPIRNSFNTMILQLPSKLKNTAVISSEGTKTIDNTHFDSNSQRLLGKRYAKELTKLIKN</sequence>
<gene>
    <name evidence="3" type="ORF">GCM10007962_22640</name>
</gene>
<dbReference type="InterPro" id="IPR036514">
    <property type="entry name" value="SGNH_hydro_sf"/>
</dbReference>
<dbReference type="AlphaFoldDB" id="A0A8J3BNR0"/>
<dbReference type="Pfam" id="PF03629">
    <property type="entry name" value="SASA"/>
    <property type="match status" value="1"/>
</dbReference>
<name>A0A8J3BNR0_9FLAO</name>
<proteinExistence type="predicted"/>
<dbReference type="Pfam" id="PF00657">
    <property type="entry name" value="Lipase_GDSL"/>
    <property type="match status" value="1"/>
</dbReference>
<dbReference type="InterPro" id="IPR005181">
    <property type="entry name" value="SASA"/>
</dbReference>
<reference evidence="3" key="2">
    <citation type="submission" date="2020-09" db="EMBL/GenBank/DDBJ databases">
        <authorList>
            <person name="Sun Q."/>
            <person name="Ohkuma M."/>
        </authorList>
    </citation>
    <scope>NUCLEOTIDE SEQUENCE</scope>
    <source>
        <strain evidence="3">JCM 12862</strain>
    </source>
</reference>
<dbReference type="EMBL" id="BMNR01000005">
    <property type="protein sequence ID" value="GGK27830.1"/>
    <property type="molecule type" value="Genomic_DNA"/>
</dbReference>
<reference evidence="3" key="1">
    <citation type="journal article" date="2014" name="Int. J. Syst. Evol. Microbiol.">
        <title>Complete genome sequence of Corynebacterium casei LMG S-19264T (=DSM 44701T), isolated from a smear-ripened cheese.</title>
        <authorList>
            <consortium name="US DOE Joint Genome Institute (JGI-PGF)"/>
            <person name="Walter F."/>
            <person name="Albersmeier A."/>
            <person name="Kalinowski J."/>
            <person name="Ruckert C."/>
        </authorList>
    </citation>
    <scope>NUCLEOTIDE SEQUENCE</scope>
    <source>
        <strain evidence="3">JCM 12862</strain>
    </source>
</reference>
<dbReference type="PANTHER" id="PTHR31988">
    <property type="entry name" value="ESTERASE, PUTATIVE (DUF303)-RELATED"/>
    <property type="match status" value="1"/>
</dbReference>
<evidence type="ECO:0000256" key="1">
    <source>
        <dbReference type="ARBA" id="ARBA00022801"/>
    </source>
</evidence>
<dbReference type="InterPro" id="IPR052940">
    <property type="entry name" value="Carb_Esterase_6"/>
</dbReference>
<feature type="domain" description="Sialate O-acetylesterase" evidence="2">
    <location>
        <begin position="245"/>
        <end position="465"/>
    </location>
</feature>
<comment type="caution">
    <text evidence="3">The sequence shown here is derived from an EMBL/GenBank/DDBJ whole genome shotgun (WGS) entry which is preliminary data.</text>
</comment>
<evidence type="ECO:0000313" key="4">
    <source>
        <dbReference type="Proteomes" id="UP000612329"/>
    </source>
</evidence>
<dbReference type="SUPFAM" id="SSF52266">
    <property type="entry name" value="SGNH hydrolase"/>
    <property type="match status" value="2"/>
</dbReference>
<dbReference type="Proteomes" id="UP000612329">
    <property type="component" value="Unassembled WGS sequence"/>
</dbReference>
<dbReference type="RefSeq" id="WP_188653151.1">
    <property type="nucleotide sequence ID" value="NZ_BMNR01000005.1"/>
</dbReference>
<evidence type="ECO:0000313" key="3">
    <source>
        <dbReference type="EMBL" id="GGK27830.1"/>
    </source>
</evidence>
<dbReference type="InterPro" id="IPR001087">
    <property type="entry name" value="GDSL"/>
</dbReference>
<keyword evidence="1" id="KW-0378">Hydrolase</keyword>
<organism evidence="3 4">
    <name type="scientific">Yeosuana aromativorans</name>
    <dbReference type="NCBI Taxonomy" id="288019"/>
    <lineage>
        <taxon>Bacteria</taxon>
        <taxon>Pseudomonadati</taxon>
        <taxon>Bacteroidota</taxon>
        <taxon>Flavobacteriia</taxon>
        <taxon>Flavobacteriales</taxon>
        <taxon>Flavobacteriaceae</taxon>
        <taxon>Yeosuana</taxon>
    </lineage>
</organism>
<dbReference type="PANTHER" id="PTHR31988:SF19">
    <property type="entry name" value="9-O-ACETYL-N-ACETYLNEURAMINIC ACID DEACETYLASE-RELATED"/>
    <property type="match status" value="1"/>
</dbReference>
<protein>
    <recommendedName>
        <fullName evidence="2">Sialate O-acetylesterase domain-containing protein</fullName>
    </recommendedName>
</protein>
<dbReference type="Gene3D" id="3.40.50.1110">
    <property type="entry name" value="SGNH hydrolase"/>
    <property type="match status" value="2"/>
</dbReference>
<evidence type="ECO:0000259" key="2">
    <source>
        <dbReference type="Pfam" id="PF03629"/>
    </source>
</evidence>
<accession>A0A8J3BNR0</accession>
<keyword evidence="4" id="KW-1185">Reference proteome</keyword>